<keyword evidence="6" id="KW-0472">Membrane</keyword>
<gene>
    <name evidence="7" type="ORF">SacxiDRAFT_1685</name>
</gene>
<dbReference type="EMBL" id="JH636049">
    <property type="protein sequence ID" value="EID53927.1"/>
    <property type="molecule type" value="Genomic_DNA"/>
</dbReference>
<dbReference type="PANTHER" id="PTHR42953:SF1">
    <property type="entry name" value="METAL-BINDING PROTEIN HI_0362-RELATED"/>
    <property type="match status" value="1"/>
</dbReference>
<dbReference type="HOGENOM" id="CLU_016838_1_1_11"/>
<proteinExistence type="inferred from homology"/>
<dbReference type="AlphaFoldDB" id="I0V1C4"/>
<protein>
    <submittedName>
        <fullName evidence="7">ABC-type metal ion transport system, periplasmic component/surface adhesin</fullName>
    </submittedName>
</protein>
<dbReference type="SUPFAM" id="SSF53807">
    <property type="entry name" value="Helical backbone' metal receptor"/>
    <property type="match status" value="1"/>
</dbReference>
<keyword evidence="4" id="KW-0732">Signal</keyword>
<dbReference type="PANTHER" id="PTHR42953">
    <property type="entry name" value="HIGH-AFFINITY ZINC UPTAKE SYSTEM PROTEIN ZNUA-RELATED"/>
    <property type="match status" value="1"/>
</dbReference>
<dbReference type="GO" id="GO:0030001">
    <property type="term" value="P:metal ion transport"/>
    <property type="evidence" value="ECO:0007669"/>
    <property type="project" value="InterPro"/>
</dbReference>
<dbReference type="OrthoDB" id="9810636at2"/>
<keyword evidence="6" id="KW-0812">Transmembrane</keyword>
<dbReference type="Pfam" id="PF01297">
    <property type="entry name" value="ZnuA"/>
    <property type="match status" value="1"/>
</dbReference>
<evidence type="ECO:0000256" key="3">
    <source>
        <dbReference type="ARBA" id="ARBA00022723"/>
    </source>
</evidence>
<evidence type="ECO:0000256" key="2">
    <source>
        <dbReference type="ARBA" id="ARBA00022448"/>
    </source>
</evidence>
<dbReference type="Proteomes" id="UP000004691">
    <property type="component" value="Unassembled WGS sequence"/>
</dbReference>
<sequence length="335" mass="35839">MGLDEALSPARRRRRARRRDVRALVTLVLAATLTVSLAVSYALGPGSSASEGPNSPLRVVTTTTFLDDTVRRIGGDDVVTVRLMGPGVDPHLYQAKASDLREMRRADAVVAVGLYLEGSLMRTLDAVARTKPVLFAGEAVPEHLLLSPPPGAAPGEEHDPHVWFEPRLWAYVVDAVTTQLADLDPAHAADYHRRGAAYRAEVLALDEQVRAMLDGIPDRSRVLVTSHDAFRYLGRAFDLDVVAVQGISTQQEASTADIGRVADVVADRDVGAVFVETSMSDRTVSAVLAAVRHRGGDASIGAPLYSDSTGEDGTPEGTYVGMVLANAERIAEGLR</sequence>
<evidence type="ECO:0000313" key="7">
    <source>
        <dbReference type="EMBL" id="EID53927.1"/>
    </source>
</evidence>
<feature type="transmembrane region" description="Helical" evidence="6">
    <location>
        <begin position="21"/>
        <end position="43"/>
    </location>
</feature>
<comment type="similarity">
    <text evidence="5">Belongs to the bacterial solute-binding protein 9 family.</text>
</comment>
<keyword evidence="2 5" id="KW-0813">Transport</keyword>
<evidence type="ECO:0000256" key="1">
    <source>
        <dbReference type="ARBA" id="ARBA00004196"/>
    </source>
</evidence>
<keyword evidence="8" id="KW-1185">Reference proteome</keyword>
<dbReference type="GO" id="GO:0030313">
    <property type="term" value="C:cell envelope"/>
    <property type="evidence" value="ECO:0007669"/>
    <property type="project" value="UniProtKB-SubCell"/>
</dbReference>
<dbReference type="STRING" id="882086.SacxiDRAFT_1685"/>
<evidence type="ECO:0000256" key="5">
    <source>
        <dbReference type="RuleBase" id="RU003512"/>
    </source>
</evidence>
<evidence type="ECO:0000313" key="8">
    <source>
        <dbReference type="Proteomes" id="UP000004691"/>
    </source>
</evidence>
<dbReference type="InterPro" id="IPR050492">
    <property type="entry name" value="Bact_metal-bind_prot9"/>
</dbReference>
<reference evidence="7 8" key="1">
    <citation type="submission" date="2012-01" db="EMBL/GenBank/DDBJ databases">
        <title>Improved High-Quality Draft sequence of Saccharomonospora xinjiangensis XJ-54.</title>
        <authorList>
            <consortium name="US DOE Joint Genome Institute"/>
            <person name="Lucas S."/>
            <person name="Han J."/>
            <person name="Lapidus A."/>
            <person name="Cheng J.-F."/>
            <person name="Goodwin L."/>
            <person name="Pitluck S."/>
            <person name="Peters L."/>
            <person name="Mikhailova N."/>
            <person name="Teshima H."/>
            <person name="Detter J.C."/>
            <person name="Han C."/>
            <person name="Tapia R."/>
            <person name="Land M."/>
            <person name="Hauser L."/>
            <person name="Kyrpides N."/>
            <person name="Ivanova N."/>
            <person name="Pagani I."/>
            <person name="Brambilla E.-M."/>
            <person name="Klenk H.-P."/>
            <person name="Woyke T."/>
        </authorList>
    </citation>
    <scope>NUCLEOTIDE SEQUENCE [LARGE SCALE GENOMIC DNA]</scope>
    <source>
        <strain evidence="7 8">XJ-54</strain>
    </source>
</reference>
<dbReference type="PRINTS" id="PR00691">
    <property type="entry name" value="ADHESINB"/>
</dbReference>
<dbReference type="GO" id="GO:0007155">
    <property type="term" value="P:cell adhesion"/>
    <property type="evidence" value="ECO:0007669"/>
    <property type="project" value="InterPro"/>
</dbReference>
<evidence type="ECO:0000256" key="6">
    <source>
        <dbReference type="SAM" id="Phobius"/>
    </source>
</evidence>
<keyword evidence="3" id="KW-0479">Metal-binding</keyword>
<evidence type="ECO:0000256" key="4">
    <source>
        <dbReference type="ARBA" id="ARBA00022729"/>
    </source>
</evidence>
<dbReference type="eggNOG" id="COG0803">
    <property type="taxonomic scope" value="Bacteria"/>
</dbReference>
<dbReference type="GO" id="GO:0046872">
    <property type="term" value="F:metal ion binding"/>
    <property type="evidence" value="ECO:0007669"/>
    <property type="project" value="UniProtKB-KW"/>
</dbReference>
<accession>I0V1C4</accession>
<name>I0V1C4_9PSEU</name>
<dbReference type="RefSeq" id="WP_006238079.1">
    <property type="nucleotide sequence ID" value="NZ_JH636049.1"/>
</dbReference>
<dbReference type="InterPro" id="IPR006127">
    <property type="entry name" value="ZnuA-like"/>
</dbReference>
<dbReference type="Gene3D" id="3.40.50.1980">
    <property type="entry name" value="Nitrogenase molybdenum iron protein domain"/>
    <property type="match status" value="2"/>
</dbReference>
<keyword evidence="6" id="KW-1133">Transmembrane helix</keyword>
<dbReference type="InterPro" id="IPR006129">
    <property type="entry name" value="AdhesinB"/>
</dbReference>
<dbReference type="PRINTS" id="PR00690">
    <property type="entry name" value="ADHESNFAMILY"/>
</dbReference>
<comment type="subcellular location">
    <subcellularLocation>
        <location evidence="1">Cell envelope</location>
    </subcellularLocation>
</comment>
<dbReference type="InterPro" id="IPR006128">
    <property type="entry name" value="Lipoprotein_PsaA-like"/>
</dbReference>
<organism evidence="7 8">
    <name type="scientific">Saccharomonospora xinjiangensis XJ-54</name>
    <dbReference type="NCBI Taxonomy" id="882086"/>
    <lineage>
        <taxon>Bacteria</taxon>
        <taxon>Bacillati</taxon>
        <taxon>Actinomycetota</taxon>
        <taxon>Actinomycetes</taxon>
        <taxon>Pseudonocardiales</taxon>
        <taxon>Pseudonocardiaceae</taxon>
        <taxon>Saccharomonospora</taxon>
    </lineage>
</organism>